<gene>
    <name evidence="3" type="ORF">GCM10009097_27640</name>
</gene>
<evidence type="ECO:0000256" key="1">
    <source>
        <dbReference type="ARBA" id="ARBA00006987"/>
    </source>
</evidence>
<evidence type="ECO:0000313" key="4">
    <source>
        <dbReference type="Proteomes" id="UP001501706"/>
    </source>
</evidence>
<keyword evidence="4" id="KW-1185">Reference proteome</keyword>
<comment type="caution">
    <text evidence="3">The sequence shown here is derived from an EMBL/GenBank/DDBJ whole genome shotgun (WGS) entry which is preliminary data.</text>
</comment>
<name>A0ABN1C1S1_9BURK</name>
<feature type="signal peptide" evidence="2">
    <location>
        <begin position="1"/>
        <end position="23"/>
    </location>
</feature>
<evidence type="ECO:0000256" key="2">
    <source>
        <dbReference type="SAM" id="SignalP"/>
    </source>
</evidence>
<dbReference type="Proteomes" id="UP001501706">
    <property type="component" value="Unassembled WGS sequence"/>
</dbReference>
<sequence>MHALLRKAACALAVCSVVPAAAAAGEWAPTKPVRIIVPIVGSTNDVLGRLVASKLEGILGQPVIVENKPGAGGNIGADLVAKSPPDGYTLLVGYNGPIAINKTLFDNMPYDPVTDLAPITLAVSSPQYLVVNPGLPVKSVADLVAWSKAHPGKLSYGSVATGSASHLTMEMLNEASGLGATHVPYRGASPALVDLVAGNVQAAFMVPGNVQQYVKEGRLRLLASTGEKRFPSTPDIPTMIESGYPHFVATSWIGFLAPAGTPRPIIDRYNKEIVKILHMPDVQQKLRDMEFEVVANTPEQFGAWIRTEVERWGKVIKATGAKAG</sequence>
<comment type="similarity">
    <text evidence="1">Belongs to the UPF0065 (bug) family.</text>
</comment>
<reference evidence="3 4" key="1">
    <citation type="journal article" date="2019" name="Int. J. Syst. Evol. Microbiol.">
        <title>The Global Catalogue of Microorganisms (GCM) 10K type strain sequencing project: providing services to taxonomists for standard genome sequencing and annotation.</title>
        <authorList>
            <consortium name="The Broad Institute Genomics Platform"/>
            <consortium name="The Broad Institute Genome Sequencing Center for Infectious Disease"/>
            <person name="Wu L."/>
            <person name="Ma J."/>
        </authorList>
    </citation>
    <scope>NUCLEOTIDE SEQUENCE [LARGE SCALE GENOMIC DNA]</scope>
    <source>
        <strain evidence="3 4">JCM 14330</strain>
    </source>
</reference>
<dbReference type="SUPFAM" id="SSF53850">
    <property type="entry name" value="Periplasmic binding protein-like II"/>
    <property type="match status" value="1"/>
</dbReference>
<dbReference type="Gene3D" id="3.40.190.10">
    <property type="entry name" value="Periplasmic binding protein-like II"/>
    <property type="match status" value="1"/>
</dbReference>
<evidence type="ECO:0000313" key="3">
    <source>
        <dbReference type="EMBL" id="GAA0508974.1"/>
    </source>
</evidence>
<dbReference type="RefSeq" id="WP_279815480.1">
    <property type="nucleotide sequence ID" value="NZ_BAAAEN010000009.1"/>
</dbReference>
<keyword evidence="2" id="KW-0732">Signal</keyword>
<accession>A0ABN1C1S1</accession>
<proteinExistence type="inferred from homology"/>
<dbReference type="CDD" id="cd13578">
    <property type="entry name" value="PBP2_Bug27"/>
    <property type="match status" value="1"/>
</dbReference>
<dbReference type="InterPro" id="IPR042100">
    <property type="entry name" value="Bug_dom1"/>
</dbReference>
<dbReference type="PIRSF" id="PIRSF017082">
    <property type="entry name" value="YflP"/>
    <property type="match status" value="1"/>
</dbReference>
<organism evidence="3 4">
    <name type="scientific">Pigmentiphaga daeguensis</name>
    <dbReference type="NCBI Taxonomy" id="414049"/>
    <lineage>
        <taxon>Bacteria</taxon>
        <taxon>Pseudomonadati</taxon>
        <taxon>Pseudomonadota</taxon>
        <taxon>Betaproteobacteria</taxon>
        <taxon>Burkholderiales</taxon>
        <taxon>Alcaligenaceae</taxon>
        <taxon>Pigmentiphaga</taxon>
    </lineage>
</organism>
<feature type="chain" id="PRO_5045586971" evidence="2">
    <location>
        <begin position="24"/>
        <end position="324"/>
    </location>
</feature>
<protein>
    <submittedName>
        <fullName evidence="3">Tripartite tricarboxylate transporter substrate binding protein</fullName>
    </submittedName>
</protein>
<dbReference type="Gene3D" id="3.40.190.150">
    <property type="entry name" value="Bordetella uptake gene, domain 1"/>
    <property type="match status" value="1"/>
</dbReference>
<dbReference type="InterPro" id="IPR005064">
    <property type="entry name" value="BUG"/>
</dbReference>
<dbReference type="PANTHER" id="PTHR42928:SF5">
    <property type="entry name" value="BLR1237 PROTEIN"/>
    <property type="match status" value="1"/>
</dbReference>
<dbReference type="PANTHER" id="PTHR42928">
    <property type="entry name" value="TRICARBOXYLATE-BINDING PROTEIN"/>
    <property type="match status" value="1"/>
</dbReference>
<dbReference type="EMBL" id="BAAAEN010000009">
    <property type="protein sequence ID" value="GAA0508974.1"/>
    <property type="molecule type" value="Genomic_DNA"/>
</dbReference>
<dbReference type="Pfam" id="PF03401">
    <property type="entry name" value="TctC"/>
    <property type="match status" value="1"/>
</dbReference>